<protein>
    <submittedName>
        <fullName evidence="1">Uncharacterized protein</fullName>
    </submittedName>
</protein>
<gene>
    <name evidence="1" type="ORF">C095_06565</name>
</gene>
<dbReference type="PATRIC" id="fig|1226633.4.peg.1318"/>
<reference evidence="1 2" key="1">
    <citation type="submission" date="2013-08" db="EMBL/GenBank/DDBJ databases">
        <title>An opportunistic ruminal bacterium that causes liver abscesses in cattle.</title>
        <authorList>
            <person name="Benahmed F.H."/>
            <person name="Rasmussen M."/>
            <person name="Harbottle H."/>
            <person name="Soppet D."/>
            <person name="Nagaraja T.G."/>
            <person name="Davidson M."/>
        </authorList>
    </citation>
    <scope>NUCLEOTIDE SEQUENCE [LARGE SCALE GENOMIC DNA]</scope>
    <source>
        <strain evidence="1 2">B35</strain>
    </source>
</reference>
<accession>A0A017H5D5</accession>
<dbReference type="Proteomes" id="UP000031184">
    <property type="component" value="Unassembled WGS sequence"/>
</dbReference>
<dbReference type="PROSITE" id="PS51257">
    <property type="entry name" value="PROKAR_LIPOPROTEIN"/>
    <property type="match status" value="1"/>
</dbReference>
<dbReference type="OrthoDB" id="90057at2"/>
<comment type="caution">
    <text evidence="1">The sequence shown here is derived from an EMBL/GenBank/DDBJ whole genome shotgun (WGS) entry which is preliminary data.</text>
</comment>
<sequence length="194" mass="22204">MKKLMFLGIVILLGVSFSSCGTMNTRFRPYTAVRQNNVEGLQSIVTRADRSGIYIAFKNNATRDLEILWSQSTLGGDNISQGDASDSFREDISTVLKPGEIFQTVLHRKSDMYYMDPALYQPGGIKIKELKYPVSLILQVREGATISNLEMEIQQEESLYMKDVEARTKTKHLIPEFIEKTIELREDQRVIKRF</sequence>
<proteinExistence type="predicted"/>
<evidence type="ECO:0000313" key="1">
    <source>
        <dbReference type="EMBL" id="KID49089.1"/>
    </source>
</evidence>
<evidence type="ECO:0000313" key="2">
    <source>
        <dbReference type="Proteomes" id="UP000031184"/>
    </source>
</evidence>
<dbReference type="AlphaFoldDB" id="A0A017H5D5"/>
<dbReference type="EMBL" id="AUZI01000016">
    <property type="protein sequence ID" value="KID49089.1"/>
    <property type="molecule type" value="Genomic_DNA"/>
</dbReference>
<organism evidence="1 2">
    <name type="scientific">Fusobacterium necrophorum subsp. funduliforme B35</name>
    <dbReference type="NCBI Taxonomy" id="1226633"/>
    <lineage>
        <taxon>Bacteria</taxon>
        <taxon>Fusobacteriati</taxon>
        <taxon>Fusobacteriota</taxon>
        <taxon>Fusobacteriia</taxon>
        <taxon>Fusobacteriales</taxon>
        <taxon>Fusobacteriaceae</taxon>
        <taxon>Fusobacterium</taxon>
    </lineage>
</organism>
<name>A0A017H5D5_9FUSO</name>
<dbReference type="RefSeq" id="WP_005957694.1">
    <property type="nucleotide sequence ID" value="NZ_AOJP01000003.1"/>
</dbReference>
<dbReference type="GeneID" id="75076131"/>